<evidence type="ECO:0000259" key="2">
    <source>
        <dbReference type="PROSITE" id="PS51099"/>
    </source>
</evidence>
<dbReference type="Gene3D" id="3.40.50.2300">
    <property type="match status" value="1"/>
</dbReference>
<dbReference type="PROSITE" id="PS51099">
    <property type="entry name" value="PTS_EIIB_TYPE_2"/>
    <property type="match status" value="1"/>
</dbReference>
<organism evidence="3 4">
    <name type="scientific">Clostridium innocuum</name>
    <dbReference type="NCBI Taxonomy" id="1522"/>
    <lineage>
        <taxon>Bacteria</taxon>
        <taxon>Bacillati</taxon>
        <taxon>Bacillota</taxon>
        <taxon>Clostridia</taxon>
        <taxon>Eubacteriales</taxon>
        <taxon>Clostridiaceae</taxon>
        <taxon>Clostridium</taxon>
    </lineage>
</organism>
<evidence type="ECO:0000313" key="4">
    <source>
        <dbReference type="Proteomes" id="UP000604383"/>
    </source>
</evidence>
<keyword evidence="1" id="KW-0808">Transferase</keyword>
<protein>
    <recommendedName>
        <fullName evidence="2">PTS EIIB type-2 domain-containing protein</fullName>
    </recommendedName>
</protein>
<dbReference type="GO" id="GO:0008982">
    <property type="term" value="F:protein-N(PI)-phosphohistidine-sugar phosphotransferase activity"/>
    <property type="evidence" value="ECO:0007669"/>
    <property type="project" value="InterPro"/>
</dbReference>
<dbReference type="InterPro" id="IPR036095">
    <property type="entry name" value="PTS_EIIB-like_sf"/>
</dbReference>
<dbReference type="EMBL" id="WWTN01000038">
    <property type="protein sequence ID" value="MZH57525.1"/>
    <property type="molecule type" value="Genomic_DNA"/>
</dbReference>
<dbReference type="InterPro" id="IPR003501">
    <property type="entry name" value="PTS_EIIB_2/3"/>
</dbReference>
<dbReference type="CDD" id="cd05563">
    <property type="entry name" value="PTS_IIB_ascorbate"/>
    <property type="match status" value="1"/>
</dbReference>
<dbReference type="SUPFAM" id="SSF52794">
    <property type="entry name" value="PTS system IIB component-like"/>
    <property type="match status" value="1"/>
</dbReference>
<dbReference type="Pfam" id="PF02302">
    <property type="entry name" value="PTS_IIB"/>
    <property type="match status" value="1"/>
</dbReference>
<accession>A0AB36B9S6</accession>
<comment type="caution">
    <text evidence="3">The sequence shown here is derived from an EMBL/GenBank/DDBJ whole genome shotgun (WGS) entry which is preliminary data.</text>
</comment>
<dbReference type="InterPro" id="IPR013011">
    <property type="entry name" value="PTS_EIIB_2"/>
</dbReference>
<proteinExistence type="predicted"/>
<name>A0AB36B9S6_CLOIN</name>
<sequence length="93" mass="10236">MLKIVTVCGLGVGSSLIMKITVDNAMAQLGVKCNIEHWDMGTVKGKECDLIVTTNGFKKQFADQDNVVFVENIVDVNEMKKALKTYLEAKSLL</sequence>
<evidence type="ECO:0000313" key="3">
    <source>
        <dbReference type="EMBL" id="MZH57525.1"/>
    </source>
</evidence>
<dbReference type="RefSeq" id="WP_118002321.1">
    <property type="nucleotide sequence ID" value="NZ_JAHOLM010000043.1"/>
</dbReference>
<dbReference type="AlphaFoldDB" id="A0AB36B9S6"/>
<feature type="domain" description="PTS EIIB type-2" evidence="2">
    <location>
        <begin position="2"/>
        <end position="91"/>
    </location>
</feature>
<reference evidence="3" key="1">
    <citation type="journal article" date="2019" name="Nat. Med.">
        <title>A library of human gut bacterial isolates paired with longitudinal multiomics data enables mechanistic microbiome research.</title>
        <authorList>
            <person name="Poyet M."/>
            <person name="Groussin M."/>
            <person name="Gibbons S.M."/>
            <person name="Avila-Pacheco J."/>
            <person name="Jiang X."/>
            <person name="Kearney S.M."/>
            <person name="Perrotta A.R."/>
            <person name="Berdy B."/>
            <person name="Zhao S."/>
            <person name="Lieberman T.D."/>
            <person name="Swanson P.K."/>
            <person name="Smith M."/>
            <person name="Roesemann S."/>
            <person name="Alexander J.E."/>
            <person name="Rich S.A."/>
            <person name="Livny J."/>
            <person name="Vlamakis H."/>
            <person name="Clish C."/>
            <person name="Bullock K."/>
            <person name="Deik A."/>
            <person name="Scott J."/>
            <person name="Pierce K.A."/>
            <person name="Xavier R.J."/>
            <person name="Alm E.J."/>
        </authorList>
    </citation>
    <scope>NUCLEOTIDE SEQUENCE</scope>
    <source>
        <strain evidence="3">BIOML-A12</strain>
    </source>
</reference>
<dbReference type="Proteomes" id="UP000604383">
    <property type="component" value="Unassembled WGS sequence"/>
</dbReference>
<gene>
    <name evidence="3" type="ORF">GT664_17650</name>
</gene>
<evidence type="ECO:0000256" key="1">
    <source>
        <dbReference type="ARBA" id="ARBA00022679"/>
    </source>
</evidence>
<dbReference type="GO" id="GO:0009401">
    <property type="term" value="P:phosphoenolpyruvate-dependent sugar phosphotransferase system"/>
    <property type="evidence" value="ECO:0007669"/>
    <property type="project" value="InterPro"/>
</dbReference>